<dbReference type="KEGG" id="vg:13826946"/>
<proteinExistence type="predicted"/>
<organism evidence="2 3">
    <name type="scientific">Propionibacterium phage P14</name>
    <dbReference type="NCBI Taxonomy" id="1229784"/>
    <lineage>
        <taxon>Viruses</taxon>
        <taxon>Duplodnaviria</taxon>
        <taxon>Heunggongvirae</taxon>
        <taxon>Uroviricota</taxon>
        <taxon>Caudoviricetes</taxon>
        <taxon>Pahexavirus</taxon>
        <taxon>Pahexavirus P144</taxon>
    </lineage>
</organism>
<dbReference type="GeneID" id="13826946"/>
<reference evidence="2 3" key="1">
    <citation type="journal article" date="2012" name="MBio">
        <title>Propionibacterium acnes Bacteriophages Display Limited Genetic Diversity and Broad Killing Activity against Bacterial Skin Isolates.</title>
        <authorList>
            <person name="Marinelli L.J."/>
            <person name="Fitz-Gibbon S."/>
            <person name="Hayes C."/>
            <person name="Bowman C."/>
            <person name="Inkeles M."/>
            <person name="Loncaric A."/>
            <person name="Russell D.A."/>
            <person name="Jacobs-Sera D."/>
            <person name="Cokus S."/>
            <person name="Pellegrini M."/>
            <person name="Kim J."/>
            <person name="Miller J.F."/>
            <person name="Hatfull G.F."/>
            <person name="Modlin R.L."/>
        </authorList>
    </citation>
    <scope>NUCLEOTIDE SEQUENCE [LARGE SCALE GENOMIC DNA]</scope>
</reference>
<dbReference type="Proteomes" id="UP000008051">
    <property type="component" value="Segment"/>
</dbReference>
<evidence type="ECO:0000256" key="1">
    <source>
        <dbReference type="SAM" id="MobiDB-lite"/>
    </source>
</evidence>
<feature type="region of interest" description="Disordered" evidence="1">
    <location>
        <begin position="201"/>
        <end position="225"/>
    </location>
</feature>
<evidence type="ECO:0000313" key="2">
    <source>
        <dbReference type="EMBL" id="AFT97512.1"/>
    </source>
</evidence>
<sequence>MILLFVFCLILFLGVMMAGTRKASNVRSAVTGDVYIGKAHAGDTIDGVKTVPDGLTALGYLSDDGFKIKPERKTDDLKAWQNADVVRTVATESSIEISFQLIESKKEVIELFWQSKVTAGSDSGSFDISPGATTGVHALLMDIVDGDQVIRYYFPEVELIDRDEIKGKNGEVYGYGVTLKAYPAQINKTGNAVSGRGWMTALKADTPPVPPSPKPQPDPNPPSEN</sequence>
<protein>
    <submittedName>
        <fullName evidence="2">Major tail protein</fullName>
    </submittedName>
</protein>
<dbReference type="EMBL" id="JX262216">
    <property type="protein sequence ID" value="AFT97512.1"/>
    <property type="molecule type" value="Genomic_DNA"/>
</dbReference>
<dbReference type="OrthoDB" id="8716at10239"/>
<accession>K4HN67</accession>
<name>K4HN67_9CAUD</name>
<evidence type="ECO:0000313" key="3">
    <source>
        <dbReference type="Proteomes" id="UP000008051"/>
    </source>
</evidence>
<dbReference type="InterPro" id="IPR058154">
    <property type="entry name" value="Bxb1_TTP-like"/>
</dbReference>
<gene>
    <name evidence="2" type="primary">11</name>
    <name evidence="2" type="ORF">P141_11</name>
</gene>
<feature type="compositionally biased region" description="Pro residues" evidence="1">
    <location>
        <begin position="207"/>
        <end position="225"/>
    </location>
</feature>
<keyword evidence="3" id="KW-1185">Reference proteome</keyword>
<dbReference type="Pfam" id="PF25681">
    <property type="entry name" value="Phage_TTP_17"/>
    <property type="match status" value="1"/>
</dbReference>
<dbReference type="RefSeq" id="YP_006906457.1">
    <property type="nucleotide sequence ID" value="NC_018839.1"/>
</dbReference>